<dbReference type="EMBL" id="LAZR01005074">
    <property type="protein sequence ID" value="KKN03090.1"/>
    <property type="molecule type" value="Genomic_DNA"/>
</dbReference>
<proteinExistence type="predicted"/>
<name>A0A0F9M6K8_9ZZZZ</name>
<reference evidence="1" key="1">
    <citation type="journal article" date="2015" name="Nature">
        <title>Complex archaea that bridge the gap between prokaryotes and eukaryotes.</title>
        <authorList>
            <person name="Spang A."/>
            <person name="Saw J.H."/>
            <person name="Jorgensen S.L."/>
            <person name="Zaremba-Niedzwiedzka K."/>
            <person name="Martijn J."/>
            <person name="Lind A.E."/>
            <person name="van Eijk R."/>
            <person name="Schleper C."/>
            <person name="Guy L."/>
            <person name="Ettema T.J."/>
        </authorList>
    </citation>
    <scope>NUCLEOTIDE SEQUENCE</scope>
</reference>
<protein>
    <submittedName>
        <fullName evidence="1">Uncharacterized protein</fullName>
    </submittedName>
</protein>
<gene>
    <name evidence="1" type="ORF">LCGC14_1111170</name>
</gene>
<sequence>MPLSEEEEAEKIKATVKEILRTAGIVCFDMDDATGPELEEIIQGGG</sequence>
<evidence type="ECO:0000313" key="1">
    <source>
        <dbReference type="EMBL" id="KKN03090.1"/>
    </source>
</evidence>
<comment type="caution">
    <text evidence="1">The sequence shown here is derived from an EMBL/GenBank/DDBJ whole genome shotgun (WGS) entry which is preliminary data.</text>
</comment>
<organism evidence="1">
    <name type="scientific">marine sediment metagenome</name>
    <dbReference type="NCBI Taxonomy" id="412755"/>
    <lineage>
        <taxon>unclassified sequences</taxon>
        <taxon>metagenomes</taxon>
        <taxon>ecological metagenomes</taxon>
    </lineage>
</organism>
<dbReference type="AlphaFoldDB" id="A0A0F9M6K8"/>
<accession>A0A0F9M6K8</accession>